<dbReference type="Proteomes" id="UP001610334">
    <property type="component" value="Unassembled WGS sequence"/>
</dbReference>
<sequence>MMPLTGYPTQMRSFQNASPAFASELPYTAPSYLIQHQNPPAPRPSHIPSSRPVQIQPPTCRVCSHLLDLAEVRNNNRNKGRPYYRCNKCGVFRRWADGVGISNQNPLCRCGEYTRVDVSKEGIRYFDCAEKRCGFYAEKNWRDDDVRGGYKYEPQVPELRGSAAW</sequence>
<dbReference type="EMBL" id="JBFXLT010000164">
    <property type="protein sequence ID" value="KAL2802770.1"/>
    <property type="molecule type" value="Genomic_DNA"/>
</dbReference>
<name>A0ABR4GWB0_9EURO</name>
<evidence type="ECO:0000259" key="1">
    <source>
        <dbReference type="Pfam" id="PF23549"/>
    </source>
</evidence>
<gene>
    <name evidence="2" type="ORF">BJX63DRAFT_98817</name>
</gene>
<proteinExistence type="predicted"/>
<comment type="caution">
    <text evidence="2">The sequence shown here is derived from an EMBL/GenBank/DDBJ whole genome shotgun (WGS) entry which is preliminary data.</text>
</comment>
<evidence type="ECO:0000313" key="2">
    <source>
        <dbReference type="EMBL" id="KAL2802770.1"/>
    </source>
</evidence>
<dbReference type="Pfam" id="PF23549">
    <property type="entry name" value="Zn_ribbon_GRF_2"/>
    <property type="match status" value="1"/>
</dbReference>
<feature type="domain" description="GRF-like zinc ribbon" evidence="1">
    <location>
        <begin position="57"/>
        <end position="97"/>
    </location>
</feature>
<dbReference type="InterPro" id="IPR056444">
    <property type="entry name" value="Zn_ribbon_GRF_2"/>
</dbReference>
<reference evidence="2 3" key="1">
    <citation type="submission" date="2024-07" db="EMBL/GenBank/DDBJ databases">
        <title>Section-level genome sequencing and comparative genomics of Aspergillus sections Usti and Cavernicolus.</title>
        <authorList>
            <consortium name="Lawrence Berkeley National Laboratory"/>
            <person name="Nybo J.L."/>
            <person name="Vesth T.C."/>
            <person name="Theobald S."/>
            <person name="Frisvad J.C."/>
            <person name="Larsen T.O."/>
            <person name="Kjaerboelling I."/>
            <person name="Rothschild-Mancinelli K."/>
            <person name="Lyhne E.K."/>
            <person name="Kogle M.E."/>
            <person name="Barry K."/>
            <person name="Clum A."/>
            <person name="Na H."/>
            <person name="Ledsgaard L."/>
            <person name="Lin J."/>
            <person name="Lipzen A."/>
            <person name="Kuo A."/>
            <person name="Riley R."/>
            <person name="Mondo S."/>
            <person name="Labutti K."/>
            <person name="Haridas S."/>
            <person name="Pangalinan J."/>
            <person name="Salamov A.A."/>
            <person name="Simmons B.A."/>
            <person name="Magnuson J.K."/>
            <person name="Chen J."/>
            <person name="Drula E."/>
            <person name="Henrissat B."/>
            <person name="Wiebenga A."/>
            <person name="Lubbers R.J."/>
            <person name="Gomes A.C."/>
            <person name="Makela M.R."/>
            <person name="Stajich J."/>
            <person name="Grigoriev I.V."/>
            <person name="Mortensen U.H."/>
            <person name="De Vries R.P."/>
            <person name="Baker S.E."/>
            <person name="Andersen M.R."/>
        </authorList>
    </citation>
    <scope>NUCLEOTIDE SEQUENCE [LARGE SCALE GENOMIC DNA]</scope>
    <source>
        <strain evidence="2 3">CBS 588.65</strain>
    </source>
</reference>
<evidence type="ECO:0000313" key="3">
    <source>
        <dbReference type="Proteomes" id="UP001610334"/>
    </source>
</evidence>
<accession>A0ABR4GWB0</accession>
<keyword evidence="3" id="KW-1185">Reference proteome</keyword>
<organism evidence="2 3">
    <name type="scientific">Aspergillus granulosus</name>
    <dbReference type="NCBI Taxonomy" id="176169"/>
    <lineage>
        <taxon>Eukaryota</taxon>
        <taxon>Fungi</taxon>
        <taxon>Dikarya</taxon>
        <taxon>Ascomycota</taxon>
        <taxon>Pezizomycotina</taxon>
        <taxon>Eurotiomycetes</taxon>
        <taxon>Eurotiomycetidae</taxon>
        <taxon>Eurotiales</taxon>
        <taxon>Aspergillaceae</taxon>
        <taxon>Aspergillus</taxon>
        <taxon>Aspergillus subgen. Nidulantes</taxon>
    </lineage>
</organism>
<protein>
    <recommendedName>
        <fullName evidence="1">GRF-like zinc ribbon domain-containing protein</fullName>
    </recommendedName>
</protein>